<evidence type="ECO:0000256" key="1">
    <source>
        <dbReference type="SAM" id="MobiDB-lite"/>
    </source>
</evidence>
<organism evidence="2 3">
    <name type="scientific">Glonium stellatum</name>
    <dbReference type="NCBI Taxonomy" id="574774"/>
    <lineage>
        <taxon>Eukaryota</taxon>
        <taxon>Fungi</taxon>
        <taxon>Dikarya</taxon>
        <taxon>Ascomycota</taxon>
        <taxon>Pezizomycotina</taxon>
        <taxon>Dothideomycetes</taxon>
        <taxon>Pleosporomycetidae</taxon>
        <taxon>Gloniales</taxon>
        <taxon>Gloniaceae</taxon>
        <taxon>Glonium</taxon>
    </lineage>
</organism>
<gene>
    <name evidence="2" type="ORF">AOQ84DRAFT_439730</name>
</gene>
<feature type="region of interest" description="Disordered" evidence="1">
    <location>
        <begin position="249"/>
        <end position="288"/>
    </location>
</feature>
<feature type="compositionally biased region" description="Polar residues" evidence="1">
    <location>
        <begin position="253"/>
        <end position="263"/>
    </location>
</feature>
<dbReference type="EMBL" id="KV749689">
    <property type="protein sequence ID" value="OCL08238.1"/>
    <property type="molecule type" value="Genomic_DNA"/>
</dbReference>
<proteinExistence type="predicted"/>
<feature type="compositionally biased region" description="Basic and acidic residues" evidence="1">
    <location>
        <begin position="106"/>
        <end position="122"/>
    </location>
</feature>
<feature type="compositionally biased region" description="Polar residues" evidence="1">
    <location>
        <begin position="132"/>
        <end position="141"/>
    </location>
</feature>
<dbReference type="Proteomes" id="UP000250140">
    <property type="component" value="Unassembled WGS sequence"/>
</dbReference>
<dbReference type="OrthoDB" id="5367584at2759"/>
<feature type="non-terminal residue" evidence="2">
    <location>
        <position position="384"/>
    </location>
</feature>
<keyword evidence="3" id="KW-1185">Reference proteome</keyword>
<feature type="region of interest" description="Disordered" evidence="1">
    <location>
        <begin position="301"/>
        <end position="324"/>
    </location>
</feature>
<dbReference type="AlphaFoldDB" id="A0A8E2JSW0"/>
<reference evidence="2 3" key="1">
    <citation type="journal article" date="2016" name="Nat. Commun.">
        <title>Ectomycorrhizal ecology is imprinted in the genome of the dominant symbiotic fungus Cenococcum geophilum.</title>
        <authorList>
            <consortium name="DOE Joint Genome Institute"/>
            <person name="Peter M."/>
            <person name="Kohler A."/>
            <person name="Ohm R.A."/>
            <person name="Kuo A."/>
            <person name="Krutzmann J."/>
            <person name="Morin E."/>
            <person name="Arend M."/>
            <person name="Barry K.W."/>
            <person name="Binder M."/>
            <person name="Choi C."/>
            <person name="Clum A."/>
            <person name="Copeland A."/>
            <person name="Grisel N."/>
            <person name="Haridas S."/>
            <person name="Kipfer T."/>
            <person name="LaButti K."/>
            <person name="Lindquist E."/>
            <person name="Lipzen A."/>
            <person name="Maire R."/>
            <person name="Meier B."/>
            <person name="Mihaltcheva S."/>
            <person name="Molinier V."/>
            <person name="Murat C."/>
            <person name="Poggeler S."/>
            <person name="Quandt C.A."/>
            <person name="Sperisen C."/>
            <person name="Tritt A."/>
            <person name="Tisserant E."/>
            <person name="Crous P.W."/>
            <person name="Henrissat B."/>
            <person name="Nehls U."/>
            <person name="Egli S."/>
            <person name="Spatafora J.W."/>
            <person name="Grigoriev I.V."/>
            <person name="Martin F.M."/>
        </authorList>
    </citation>
    <scope>NUCLEOTIDE SEQUENCE [LARGE SCALE GENOMIC DNA]</scope>
    <source>
        <strain evidence="2 3">CBS 207.34</strain>
    </source>
</reference>
<sequence>MTTPLSPLPSHAINSITMDEDEITWHEPSSPFIDYVEGDQENIAPLDIATTPTKPSAMEESIPISAIKRTSPVKGLGLKERVSPVKSALKEQFVEDGEEVTLQRTFQERTSPKKVSPVKDARASQPEPELSASMQNRTSPSKMPQAEHLLVEYSEPTLRENEGLTVAMKIFEETRSESHHESHHITQTESLSESHEISYEDSEFNPDATSMTVDDTCFSTFSEIPNMDMTKFAMKNSPTKHSVFEQALATPRSRGQMTPGTVQKHQERTPSPTPRRNSKTPIGDNDTTNLLLDFTQQIEAFSTASRRSPTRGRQSPPKSATEPNLLSYIQNQRSPAKASSFVPSTPAEKRHLLNLLDFELPPPPTPRSIPTITIRELESLKSAH</sequence>
<evidence type="ECO:0000313" key="3">
    <source>
        <dbReference type="Proteomes" id="UP000250140"/>
    </source>
</evidence>
<accession>A0A8E2JSW0</accession>
<protein>
    <submittedName>
        <fullName evidence="2">Uncharacterized protein</fullName>
    </submittedName>
</protein>
<evidence type="ECO:0000313" key="2">
    <source>
        <dbReference type="EMBL" id="OCL08238.1"/>
    </source>
</evidence>
<feature type="region of interest" description="Disordered" evidence="1">
    <location>
        <begin position="103"/>
        <end position="141"/>
    </location>
</feature>
<feature type="region of interest" description="Disordered" evidence="1">
    <location>
        <begin position="174"/>
        <end position="195"/>
    </location>
</feature>
<name>A0A8E2JSW0_9PEZI</name>